<dbReference type="Proteomes" id="UP000183832">
    <property type="component" value="Unassembled WGS sequence"/>
</dbReference>
<evidence type="ECO:0000313" key="2">
    <source>
        <dbReference type="Proteomes" id="UP000183832"/>
    </source>
</evidence>
<dbReference type="EMBL" id="CVRI01000014">
    <property type="protein sequence ID" value="CRK89713.1"/>
    <property type="molecule type" value="Genomic_DNA"/>
</dbReference>
<dbReference type="AlphaFoldDB" id="A0A1J1HU85"/>
<dbReference type="PROSITE" id="PS51257">
    <property type="entry name" value="PROKAR_LIPOPROTEIN"/>
    <property type="match status" value="1"/>
</dbReference>
<name>A0A1J1HU85_9DIPT</name>
<organism evidence="1 2">
    <name type="scientific">Clunio marinus</name>
    <dbReference type="NCBI Taxonomy" id="568069"/>
    <lineage>
        <taxon>Eukaryota</taxon>
        <taxon>Metazoa</taxon>
        <taxon>Ecdysozoa</taxon>
        <taxon>Arthropoda</taxon>
        <taxon>Hexapoda</taxon>
        <taxon>Insecta</taxon>
        <taxon>Pterygota</taxon>
        <taxon>Neoptera</taxon>
        <taxon>Endopterygota</taxon>
        <taxon>Diptera</taxon>
        <taxon>Nematocera</taxon>
        <taxon>Chironomoidea</taxon>
        <taxon>Chironomidae</taxon>
        <taxon>Clunio</taxon>
    </lineage>
</organism>
<proteinExistence type="predicted"/>
<sequence>MTKIASLRLTDKVQFGLEMKLSVWTSLVTFTFLACLESLVNSVPAPSPSPQFPFTVLTTKSKGHRKTYRSNQDNSQGFSFFRLLINKFFQFSQPQHHYEDVGFEPAGFDSYSLDDVYIPYEHGPPFIHE</sequence>
<evidence type="ECO:0000313" key="1">
    <source>
        <dbReference type="EMBL" id="CRK89713.1"/>
    </source>
</evidence>
<accession>A0A1J1HU85</accession>
<protein>
    <submittedName>
        <fullName evidence="1">CLUMA_CG003467, isoform A</fullName>
    </submittedName>
</protein>
<keyword evidence="2" id="KW-1185">Reference proteome</keyword>
<gene>
    <name evidence="1" type="ORF">CLUMA_CG003467</name>
</gene>
<reference evidence="1 2" key="1">
    <citation type="submission" date="2015-04" db="EMBL/GenBank/DDBJ databases">
        <authorList>
            <person name="Syromyatnikov M.Y."/>
            <person name="Popov V.N."/>
        </authorList>
    </citation>
    <scope>NUCLEOTIDE SEQUENCE [LARGE SCALE GENOMIC DNA]</scope>
</reference>